<evidence type="ECO:0000256" key="2">
    <source>
        <dbReference type="SAM" id="MobiDB-lite"/>
    </source>
</evidence>
<dbReference type="Proteomes" id="UP000008141">
    <property type="component" value="Unassembled WGS sequence"/>
</dbReference>
<proteinExistence type="predicted"/>
<feature type="coiled-coil region" evidence="1">
    <location>
        <begin position="785"/>
        <end position="835"/>
    </location>
</feature>
<protein>
    <recommendedName>
        <fullName evidence="5">Sfi1 spindle body domain-containing protein</fullName>
    </recommendedName>
</protein>
<dbReference type="GeneID" id="17352774"/>
<feature type="region of interest" description="Disordered" evidence="2">
    <location>
        <begin position="1714"/>
        <end position="1733"/>
    </location>
</feature>
<dbReference type="PANTHER" id="PTHR24216:SF65">
    <property type="entry name" value="PAXILLIN-LIKE PROTEIN 1"/>
    <property type="match status" value="1"/>
</dbReference>
<name>E1ZLC7_CHLVA</name>
<evidence type="ECO:0000313" key="4">
    <source>
        <dbReference type="Proteomes" id="UP000008141"/>
    </source>
</evidence>
<feature type="region of interest" description="Disordered" evidence="2">
    <location>
        <begin position="1"/>
        <end position="101"/>
    </location>
</feature>
<feature type="region of interest" description="Disordered" evidence="2">
    <location>
        <begin position="375"/>
        <end position="433"/>
    </location>
</feature>
<reference evidence="3 4" key="1">
    <citation type="journal article" date="2010" name="Plant Cell">
        <title>The Chlorella variabilis NC64A genome reveals adaptation to photosymbiosis, coevolution with viruses, and cryptic sex.</title>
        <authorList>
            <person name="Blanc G."/>
            <person name="Duncan G."/>
            <person name="Agarkova I."/>
            <person name="Borodovsky M."/>
            <person name="Gurnon J."/>
            <person name="Kuo A."/>
            <person name="Lindquist E."/>
            <person name="Lucas S."/>
            <person name="Pangilinan J."/>
            <person name="Polle J."/>
            <person name="Salamov A."/>
            <person name="Terry A."/>
            <person name="Yamada T."/>
            <person name="Dunigan D.D."/>
            <person name="Grigoriev I.V."/>
            <person name="Claverie J.M."/>
            <person name="Van Etten J.L."/>
        </authorList>
    </citation>
    <scope>NUCLEOTIDE SEQUENCE [LARGE SCALE GENOMIC DNA]</scope>
    <source>
        <strain evidence="3 4">NC64A</strain>
    </source>
</reference>
<accession>E1ZLC7</accession>
<feature type="compositionally biased region" description="Polar residues" evidence="2">
    <location>
        <begin position="1101"/>
        <end position="1111"/>
    </location>
</feature>
<feature type="region of interest" description="Disordered" evidence="2">
    <location>
        <begin position="749"/>
        <end position="775"/>
    </location>
</feature>
<evidence type="ECO:0000313" key="3">
    <source>
        <dbReference type="EMBL" id="EFN53243.1"/>
    </source>
</evidence>
<dbReference type="EMBL" id="GL433852">
    <property type="protein sequence ID" value="EFN53243.1"/>
    <property type="molecule type" value="Genomic_DNA"/>
</dbReference>
<feature type="region of interest" description="Disordered" evidence="2">
    <location>
        <begin position="1591"/>
        <end position="1632"/>
    </location>
</feature>
<feature type="coiled-coil region" evidence="1">
    <location>
        <begin position="1047"/>
        <end position="1081"/>
    </location>
</feature>
<dbReference type="KEGG" id="cvr:CHLNCDRAFT_137152"/>
<feature type="region of interest" description="Disordered" evidence="2">
    <location>
        <begin position="1090"/>
        <end position="1135"/>
    </location>
</feature>
<dbReference type="PANTHER" id="PTHR24216">
    <property type="entry name" value="PAXILLIN-RELATED"/>
    <property type="match status" value="1"/>
</dbReference>
<dbReference type="OrthoDB" id="10679983at2759"/>
<feature type="compositionally biased region" description="Polar residues" evidence="2">
    <location>
        <begin position="1714"/>
        <end position="1725"/>
    </location>
</feature>
<organism evidence="4">
    <name type="scientific">Chlorella variabilis</name>
    <name type="common">Green alga</name>
    <dbReference type="NCBI Taxonomy" id="554065"/>
    <lineage>
        <taxon>Eukaryota</taxon>
        <taxon>Viridiplantae</taxon>
        <taxon>Chlorophyta</taxon>
        <taxon>core chlorophytes</taxon>
        <taxon>Trebouxiophyceae</taxon>
        <taxon>Chlorellales</taxon>
        <taxon>Chlorellaceae</taxon>
        <taxon>Chlorella clade</taxon>
        <taxon>Chlorella</taxon>
    </lineage>
</organism>
<keyword evidence="1" id="KW-0175">Coiled coil</keyword>
<evidence type="ECO:0000256" key="1">
    <source>
        <dbReference type="SAM" id="Coils"/>
    </source>
</evidence>
<sequence length="1754" mass="185922">MTAEALAGLAYSFQPLSLQPARGRAVERGAEPQPRPRSSGSGSDRGSGGPARSVAFNLKERRPGPAYNSPEGSEAGSGNQQTSPGAANAADDSASASSRPAGLAHLKLASLRRRAMAGSGAAASALPHSLPAAATAEGVVPAAQDAEARAARPAPDDTAASRGAPAAAVPAAAEAEQQAALLRGVESALAGCGSQVLQEPPPAVALPHHVLVGMRVLATPPPAPGPAAAGSSGTHQATSEHEGFQIAAYRPVASVNAEPAAGGDSAALEPAEAACDASTAACSSQQQPPATLQAALCYLGLLASPRQQNSVGSLVASSSSQGSSGSDCQLQWVQLRAVQLVVAAKRAAAVDSKLLPLVRRLRQLRMLLAFHQTNLQRGRSRSPRGSSSSSPRPPPGPWLSGRSSSLDSKHRSSRSSSPGAQLQPRPKVAWPSPEASELQMQLLGSLRQKLLLKLGLAVLRQEVAAGRLRQRLLGHVAASAAADLCHSALLGWHAAAVPTQQQEAAAQGLARQLRQRRQRAQLTAWRRSAARSAWRRRQLARGQMALRRHLLAAGVQHWRCYCQQQLVRRLQEALAARWLAAWGRRRVFAAWRRTASRSALLKSALLSPQMPRVGSGADCSGGAGQRPQLPSQLEALAVTAAAFQPIKDFVAEAVQQLGQLCKGLRFAAAGSRSMAAAGWHGGLEGWARQQQHLGASMGSVEALLALVPPPRQQQQAPALPGLPANVTEQPLAADGSATRMQLPSLAVGAQHNPQEHHRGAAGHAGRARRSAAVAADAPAGVGAELVECQERVQRPQQQLAELEQATRGRGFGLESEGLQHQCRQLEQAAQAAQQAAGSQRQACAAADAAKEAAAAAMQAAAQEHAAAAAGCDAQERQVQQQQGDCQEAAAAAAGARAALNAAAELQALSGMGVQRWSKAVEGIAKELAACHRTQQAPVMVRLKEARQRLERHRQEAAAAEEQLPQLQAAAQEAEQRAERARRALAEAQQRLVAAAERRACLQQQLNAAMGRHEAAAVAAVAAAQEASATEQQQRLLAAQQQAAAGRLRQAAQQVMRKQEEAVQLQAQVQQLQQRHRDAVAAALAAAPQQRRGALKRRLHAVQQQEQGSTALPSPPPVQQRRPPPAAATAVAAGSQPGGLGGAGSCSPLVPAAAAAAPGGSRGVQAPAAGPLVLCLPPSGWSCSSSSELGSPEADAVPPPPLTVDEAAARFSARCLLRRGLAVLRQEAAATRSAMLAVEDSWRRRRLKAVLHVWHSHAADAAAWLAAASAALRRRWLLRRWRAAASGHRWLRQAEAAADGCARRRLLGHGMRAWRQHVRHERWRDALHEQVMQLRLRGVLQGWRGWARTRRQKAARLRAALAVYHRRLLEAAVRQWRWVQHSRALLYRVFSTAVGLWQEEVGARLHQHNYQLAEACWRAWQLHVLQAQEQRRQAMLGYAAEAHRERRMQAAGLAAFRQAVADACEGRRLARLLAKALVEWRRLAATSDRHWDYEAARDQRRALLLRCSLAAWRAAAEDTAGLLARFWLRWQVQAPLRRVLLAWRAAATAAHQDRVLGSAAEVHRERRLQQQGLAAFAAQAASSRARSSAGAGASSLHSILQQPARRQPASKRQLGTAVAGPGTRPREREGGECSGCGGGGFTATILISQGHCNAELPATAQQQEQVAPGAAAAASHVTAADGSRCLAAQGVGSGGTDWRAAASYWRQRHASYSLQQQPGLSTASGGQQQQQQQPVCVHPGTVAALAELRAEWRQQ</sequence>
<feature type="coiled-coil region" evidence="1">
    <location>
        <begin position="939"/>
        <end position="1004"/>
    </location>
</feature>
<gene>
    <name evidence="3" type="ORF">CHLNCDRAFT_137152</name>
</gene>
<feature type="region of interest" description="Disordered" evidence="2">
    <location>
        <begin position="137"/>
        <end position="169"/>
    </location>
</feature>
<dbReference type="InParanoid" id="E1ZLC7"/>
<evidence type="ECO:0008006" key="5">
    <source>
        <dbReference type="Google" id="ProtNLM"/>
    </source>
</evidence>
<keyword evidence="4" id="KW-1185">Reference proteome</keyword>
<feature type="compositionally biased region" description="Pro residues" evidence="2">
    <location>
        <begin position="1112"/>
        <end position="1125"/>
    </location>
</feature>
<feature type="compositionally biased region" description="Low complexity" evidence="2">
    <location>
        <begin position="83"/>
        <end position="101"/>
    </location>
</feature>
<dbReference type="RefSeq" id="XP_005845345.1">
    <property type="nucleotide sequence ID" value="XM_005845283.1"/>
</dbReference>